<dbReference type="InterPro" id="IPR051317">
    <property type="entry name" value="Gfo/Idh/MocA_oxidoreduct"/>
</dbReference>
<dbReference type="InterPro" id="IPR036291">
    <property type="entry name" value="NAD(P)-bd_dom_sf"/>
</dbReference>
<keyword evidence="2" id="KW-0560">Oxidoreductase</keyword>
<dbReference type="PANTHER" id="PTHR43708">
    <property type="entry name" value="CONSERVED EXPRESSED OXIDOREDUCTASE (EUROFUNG)"/>
    <property type="match status" value="1"/>
</dbReference>
<evidence type="ECO:0000256" key="3">
    <source>
        <dbReference type="ARBA" id="ARBA00023027"/>
    </source>
</evidence>
<name>A0ABP8KFS3_9MICO</name>
<comment type="caution">
    <text evidence="6">The sequence shown here is derived from an EMBL/GenBank/DDBJ whole genome shotgun (WGS) entry which is preliminary data.</text>
</comment>
<evidence type="ECO:0000256" key="2">
    <source>
        <dbReference type="ARBA" id="ARBA00023002"/>
    </source>
</evidence>
<dbReference type="SUPFAM" id="SSF51735">
    <property type="entry name" value="NAD(P)-binding Rossmann-fold domains"/>
    <property type="match status" value="1"/>
</dbReference>
<dbReference type="Gene3D" id="3.30.360.10">
    <property type="entry name" value="Dihydrodipicolinate Reductase, domain 2"/>
    <property type="match status" value="1"/>
</dbReference>
<evidence type="ECO:0000256" key="1">
    <source>
        <dbReference type="ARBA" id="ARBA00010928"/>
    </source>
</evidence>
<evidence type="ECO:0000259" key="4">
    <source>
        <dbReference type="Pfam" id="PF01408"/>
    </source>
</evidence>
<evidence type="ECO:0000313" key="6">
    <source>
        <dbReference type="EMBL" id="GAA4406190.1"/>
    </source>
</evidence>
<accession>A0ABP8KFS3</accession>
<proteinExistence type="inferred from homology"/>
<protein>
    <submittedName>
        <fullName evidence="6">Gfo/Idh/MocA family oxidoreductase</fullName>
    </submittedName>
</protein>
<dbReference type="InterPro" id="IPR000683">
    <property type="entry name" value="Gfo/Idh/MocA-like_OxRdtase_N"/>
</dbReference>
<feature type="domain" description="GFO/IDH/MocA-like oxidoreductase" evidence="5">
    <location>
        <begin position="131"/>
        <end position="247"/>
    </location>
</feature>
<keyword evidence="3" id="KW-0520">NAD</keyword>
<comment type="similarity">
    <text evidence="1">Belongs to the Gfo/Idh/MocA family.</text>
</comment>
<dbReference type="PANTHER" id="PTHR43708:SF5">
    <property type="entry name" value="CONSERVED EXPRESSED OXIDOREDUCTASE (EUROFUNG)-RELATED"/>
    <property type="match status" value="1"/>
</dbReference>
<dbReference type="EMBL" id="BAABGM010000013">
    <property type="protein sequence ID" value="GAA4406190.1"/>
    <property type="molecule type" value="Genomic_DNA"/>
</dbReference>
<dbReference type="RefSeq" id="WP_345205442.1">
    <property type="nucleotide sequence ID" value="NZ_BAABGM010000013.1"/>
</dbReference>
<evidence type="ECO:0000313" key="7">
    <source>
        <dbReference type="Proteomes" id="UP001500945"/>
    </source>
</evidence>
<evidence type="ECO:0000259" key="5">
    <source>
        <dbReference type="Pfam" id="PF22725"/>
    </source>
</evidence>
<dbReference type="Proteomes" id="UP001500945">
    <property type="component" value="Unassembled WGS sequence"/>
</dbReference>
<reference evidence="7" key="1">
    <citation type="journal article" date="2019" name="Int. J. Syst. Evol. Microbiol.">
        <title>The Global Catalogue of Microorganisms (GCM) 10K type strain sequencing project: providing services to taxonomists for standard genome sequencing and annotation.</title>
        <authorList>
            <consortium name="The Broad Institute Genomics Platform"/>
            <consortium name="The Broad Institute Genome Sequencing Center for Infectious Disease"/>
            <person name="Wu L."/>
            <person name="Ma J."/>
        </authorList>
    </citation>
    <scope>NUCLEOTIDE SEQUENCE [LARGE SCALE GENOMIC DNA]</scope>
    <source>
        <strain evidence="7">JCM 17809</strain>
    </source>
</reference>
<dbReference type="Pfam" id="PF22725">
    <property type="entry name" value="GFO_IDH_MocA_C3"/>
    <property type="match status" value="1"/>
</dbReference>
<keyword evidence="7" id="KW-1185">Reference proteome</keyword>
<dbReference type="InterPro" id="IPR055170">
    <property type="entry name" value="GFO_IDH_MocA-like_dom"/>
</dbReference>
<dbReference type="Pfam" id="PF01408">
    <property type="entry name" value="GFO_IDH_MocA"/>
    <property type="match status" value="1"/>
</dbReference>
<gene>
    <name evidence="6" type="ORF">GCM10023168_20710</name>
</gene>
<dbReference type="Gene3D" id="3.40.50.720">
    <property type="entry name" value="NAD(P)-binding Rossmann-like Domain"/>
    <property type="match status" value="1"/>
</dbReference>
<sequence length="345" mass="36392">MTRVALAGYGSAGQTIHTPVLREAGLRVVAVSTRNEERAAAARSDHPGVQVVPTLDALLAVPDVDLVVLATPSGGHADHVRQVVDAGLPCLVDKPLAVDTRSAADTVRYAEAAGVPLTVFQNRRFDPEQATVARVVAEGLVGTPFRYEMRWERWRPVPKDRWRENAAPAEGGGILLDLHSHLVDCAVQLFGPVVTVFATVAARTTPAEDDAFLVCRHASGVVSHLGATSVSGAPGPRVRLLGTEAAYVMADFTGEPSIWSGQADPDAGHSGWLYRDDERSPVVRAAASQADLYRAVAAALAAPDPQAAMPVDPWDAVHTLAVLDAARASAAQEQVVPVETPSRTA</sequence>
<dbReference type="SUPFAM" id="SSF55347">
    <property type="entry name" value="Glyceraldehyde-3-phosphate dehydrogenase-like, C-terminal domain"/>
    <property type="match status" value="1"/>
</dbReference>
<feature type="domain" description="Gfo/Idh/MocA-like oxidoreductase N-terminal" evidence="4">
    <location>
        <begin position="3"/>
        <end position="119"/>
    </location>
</feature>
<organism evidence="6 7">
    <name type="scientific">Fodinibacter luteus</name>
    <dbReference type="NCBI Taxonomy" id="552064"/>
    <lineage>
        <taxon>Bacteria</taxon>
        <taxon>Bacillati</taxon>
        <taxon>Actinomycetota</taxon>
        <taxon>Actinomycetes</taxon>
        <taxon>Micrococcales</taxon>
        <taxon>Intrasporangiaceae</taxon>
        <taxon>Fodinibacter (ex Wang et al. 2009)</taxon>
    </lineage>
</organism>